<keyword evidence="3" id="KW-1185">Reference proteome</keyword>
<gene>
    <name evidence="2" type="ORF">SAMN04487971_10811</name>
</gene>
<dbReference type="PANTHER" id="PTHR42663:SF6">
    <property type="entry name" value="HYDROLASE C777.06C-RELATED"/>
    <property type="match status" value="1"/>
</dbReference>
<feature type="domain" description="Metallo-beta-lactamase" evidence="1">
    <location>
        <begin position="50"/>
        <end position="236"/>
    </location>
</feature>
<dbReference type="OrthoDB" id="9781189at2"/>
<dbReference type="CDD" id="cd16279">
    <property type="entry name" value="metallo-hydrolase-like_MBL-fold"/>
    <property type="match status" value="1"/>
</dbReference>
<protein>
    <submittedName>
        <fullName evidence="2">Phosphoribosyl 1,2-cyclic phosphate phosphodiesterase</fullName>
    </submittedName>
</protein>
<dbReference type="Gene3D" id="3.60.15.10">
    <property type="entry name" value="Ribonuclease Z/Hydroxyacylglutathione hydrolase-like"/>
    <property type="match status" value="1"/>
</dbReference>
<dbReference type="Pfam" id="PF12706">
    <property type="entry name" value="Lactamase_B_2"/>
    <property type="match status" value="1"/>
</dbReference>
<dbReference type="InterPro" id="IPR036866">
    <property type="entry name" value="RibonucZ/Hydroxyglut_hydro"/>
</dbReference>
<dbReference type="STRING" id="525640.SAMN04487971_10811"/>
<reference evidence="3" key="1">
    <citation type="submission" date="2016-10" db="EMBL/GenBank/DDBJ databases">
        <authorList>
            <person name="Varghese N."/>
            <person name="Submissions S."/>
        </authorList>
    </citation>
    <scope>NUCLEOTIDE SEQUENCE [LARGE SCALE GENOMIC DNA]</scope>
    <source>
        <strain evidence="3">CGMCC 1.7655</strain>
    </source>
</reference>
<evidence type="ECO:0000313" key="3">
    <source>
        <dbReference type="Proteomes" id="UP000199555"/>
    </source>
</evidence>
<sequence length="266" mass="29173">MMRATILGCGSSGGVPRLGGHWGECNPENPRNRRRRCSLLLERTSAQGTTRVLIDTGPDLVPQLLDAGVGLLDGVVWTHPHADHIHGLDDLRQIVHNRRSILPGWADRPTAAALHKRFGYAFETPDGSPYPPILELHLIGGPFTVPGKGGPIHMTPFTVDHGIPALGFRIAEEADGPAMVYLPDVLAIPEDAWPAIMEPEIFICDALRRTPHPSHAHLALALEWIERSRARRGVLTNMHIDLDYDAVMAETPDHVIPAYDGMTIEL</sequence>
<dbReference type="AlphaFoldDB" id="A0A1G9IIC9"/>
<dbReference type="SUPFAM" id="SSF56281">
    <property type="entry name" value="Metallo-hydrolase/oxidoreductase"/>
    <property type="match status" value="1"/>
</dbReference>
<dbReference type="PANTHER" id="PTHR42663">
    <property type="entry name" value="HYDROLASE C777.06C-RELATED-RELATED"/>
    <property type="match status" value="1"/>
</dbReference>
<evidence type="ECO:0000259" key="1">
    <source>
        <dbReference type="Pfam" id="PF12706"/>
    </source>
</evidence>
<dbReference type="InterPro" id="IPR001279">
    <property type="entry name" value="Metallo-B-lactamas"/>
</dbReference>
<dbReference type="EMBL" id="FNGE01000008">
    <property type="protein sequence ID" value="SDL24775.1"/>
    <property type="molecule type" value="Genomic_DNA"/>
</dbReference>
<dbReference type="RefSeq" id="WP_090755269.1">
    <property type="nucleotide sequence ID" value="NZ_FNGE01000008.1"/>
</dbReference>
<organism evidence="2 3">
    <name type="scientific">Paracoccus chinensis</name>
    <dbReference type="NCBI Taxonomy" id="525640"/>
    <lineage>
        <taxon>Bacteria</taxon>
        <taxon>Pseudomonadati</taxon>
        <taxon>Pseudomonadota</taxon>
        <taxon>Alphaproteobacteria</taxon>
        <taxon>Rhodobacterales</taxon>
        <taxon>Paracoccaceae</taxon>
        <taxon>Paracoccus</taxon>
    </lineage>
</organism>
<accession>A0A1G9IIC9</accession>
<proteinExistence type="predicted"/>
<evidence type="ECO:0000313" key="2">
    <source>
        <dbReference type="EMBL" id="SDL24775.1"/>
    </source>
</evidence>
<dbReference type="Proteomes" id="UP000199555">
    <property type="component" value="Unassembled WGS sequence"/>
</dbReference>
<name>A0A1G9IIC9_9RHOB</name>